<dbReference type="InterPro" id="IPR050879">
    <property type="entry name" value="Acyltransferase_3"/>
</dbReference>
<evidence type="ECO:0000313" key="3">
    <source>
        <dbReference type="EMBL" id="GGH82074.1"/>
    </source>
</evidence>
<keyword evidence="1" id="KW-1133">Transmembrane helix</keyword>
<name>A0ABQ1ZYT8_9BACT</name>
<protein>
    <submittedName>
        <fullName evidence="3">Acyltransferase</fullName>
    </submittedName>
</protein>
<evidence type="ECO:0000259" key="2">
    <source>
        <dbReference type="Pfam" id="PF01757"/>
    </source>
</evidence>
<gene>
    <name evidence="3" type="ORF">GCM10011495_09750</name>
</gene>
<dbReference type="PANTHER" id="PTHR23028">
    <property type="entry name" value="ACETYLTRANSFERASE"/>
    <property type="match status" value="1"/>
</dbReference>
<dbReference type="GO" id="GO:0016746">
    <property type="term" value="F:acyltransferase activity"/>
    <property type="evidence" value="ECO:0007669"/>
    <property type="project" value="UniProtKB-KW"/>
</dbReference>
<dbReference type="Pfam" id="PF01757">
    <property type="entry name" value="Acyl_transf_3"/>
    <property type="match status" value="1"/>
</dbReference>
<dbReference type="EMBL" id="BMGY01000006">
    <property type="protein sequence ID" value="GGH82074.1"/>
    <property type="molecule type" value="Genomic_DNA"/>
</dbReference>
<reference evidence="4" key="1">
    <citation type="journal article" date="2019" name="Int. J. Syst. Evol. Microbiol.">
        <title>The Global Catalogue of Microorganisms (GCM) 10K type strain sequencing project: providing services to taxonomists for standard genome sequencing and annotation.</title>
        <authorList>
            <consortium name="The Broad Institute Genomics Platform"/>
            <consortium name="The Broad Institute Genome Sequencing Center for Infectious Disease"/>
            <person name="Wu L."/>
            <person name="Ma J."/>
        </authorList>
    </citation>
    <scope>NUCLEOTIDE SEQUENCE [LARGE SCALE GENOMIC DNA]</scope>
    <source>
        <strain evidence="4">CGMCC 1.14966</strain>
    </source>
</reference>
<comment type="caution">
    <text evidence="3">The sequence shown here is derived from an EMBL/GenBank/DDBJ whole genome shotgun (WGS) entry which is preliminary data.</text>
</comment>
<evidence type="ECO:0000256" key="1">
    <source>
        <dbReference type="SAM" id="Phobius"/>
    </source>
</evidence>
<dbReference type="Proteomes" id="UP000637774">
    <property type="component" value="Unassembled WGS sequence"/>
</dbReference>
<feature type="transmembrane region" description="Helical" evidence="1">
    <location>
        <begin position="160"/>
        <end position="177"/>
    </location>
</feature>
<dbReference type="PANTHER" id="PTHR23028:SF53">
    <property type="entry name" value="ACYL_TRANSF_3 DOMAIN-CONTAINING PROTEIN"/>
    <property type="match status" value="1"/>
</dbReference>
<organism evidence="3 4">
    <name type="scientific">Hymenobacter frigidus</name>
    <dbReference type="NCBI Taxonomy" id="1524095"/>
    <lineage>
        <taxon>Bacteria</taxon>
        <taxon>Pseudomonadati</taxon>
        <taxon>Bacteroidota</taxon>
        <taxon>Cytophagia</taxon>
        <taxon>Cytophagales</taxon>
        <taxon>Hymenobacteraceae</taxon>
        <taxon>Hymenobacter</taxon>
    </lineage>
</organism>
<keyword evidence="3" id="KW-0808">Transferase</keyword>
<keyword evidence="3" id="KW-0012">Acyltransferase</keyword>
<feature type="transmembrane region" description="Helical" evidence="1">
    <location>
        <begin position="215"/>
        <end position="232"/>
    </location>
</feature>
<feature type="transmembrane region" description="Helical" evidence="1">
    <location>
        <begin position="183"/>
        <end position="203"/>
    </location>
</feature>
<evidence type="ECO:0000313" key="4">
    <source>
        <dbReference type="Proteomes" id="UP000637774"/>
    </source>
</evidence>
<dbReference type="RefSeq" id="WP_188560910.1">
    <property type="nucleotide sequence ID" value="NZ_BMGY01000006.1"/>
</dbReference>
<feature type="transmembrane region" description="Helical" evidence="1">
    <location>
        <begin position="321"/>
        <end position="343"/>
    </location>
</feature>
<feature type="domain" description="Acyltransferase 3" evidence="2">
    <location>
        <begin position="13"/>
        <end position="336"/>
    </location>
</feature>
<accession>A0ABQ1ZYT8</accession>
<keyword evidence="1" id="KW-0812">Transmembrane</keyword>
<feature type="transmembrane region" description="Helical" evidence="1">
    <location>
        <begin position="89"/>
        <end position="113"/>
    </location>
</feature>
<dbReference type="InterPro" id="IPR002656">
    <property type="entry name" value="Acyl_transf_3_dom"/>
</dbReference>
<keyword evidence="4" id="KW-1185">Reference proteome</keyword>
<feature type="transmembrane region" description="Helical" evidence="1">
    <location>
        <begin position="12"/>
        <end position="30"/>
    </location>
</feature>
<keyword evidence="1" id="KW-0472">Membrane</keyword>
<feature type="transmembrane region" description="Helical" evidence="1">
    <location>
        <begin position="42"/>
        <end position="58"/>
    </location>
</feature>
<feature type="transmembrane region" description="Helical" evidence="1">
    <location>
        <begin position="238"/>
        <end position="261"/>
    </location>
</feature>
<proteinExistence type="predicted"/>
<sequence length="358" mass="40549">MLPPISPIAYRPALTGLRAVAVWLVVLAHWTRAPFPVGEIGRITFFVLSGYLISGIIWKQQLHPGAPAGWGRRLVTFYQRRGLRILPPYYLALLLGALLPLATLREYPGWFILPVSNLLFYRLHHWGEGVGHYWTMAVDEQFYLVWPFLLGLMGRRIGPLLAVAGSALLFRILWSTWVSPDFVLVLLPSCLDMFAIGAVLRIVEHSPRVQALAQGRWVVLAWAAWAGLWLATHATNAHALWLFVYTTVGSGAAFLTLSWVLHRPAVGQAHGTNFLLSPVLQWVGQRSYGCYLYHLLLPVLYQRVVFRIFPTAETRQFWLSPLPTVLLLLPVLLLLAATSWHWLEAPLNKWKNRLAYAE</sequence>